<proteinExistence type="predicted"/>
<protein>
    <recommendedName>
        <fullName evidence="5">Tetratricopeptide repeat protein</fullName>
    </recommendedName>
</protein>
<gene>
    <name evidence="3" type="ORF">NITMOv2_1910</name>
</gene>
<dbReference type="AlphaFoldDB" id="A0A0K2GBS6"/>
<feature type="compositionally biased region" description="Pro residues" evidence="1">
    <location>
        <begin position="52"/>
        <end position="62"/>
    </location>
</feature>
<dbReference type="SMART" id="SM00028">
    <property type="entry name" value="TPR"/>
    <property type="match status" value="6"/>
</dbReference>
<dbReference type="Pfam" id="PF13432">
    <property type="entry name" value="TPR_16"/>
    <property type="match status" value="4"/>
</dbReference>
<dbReference type="InterPro" id="IPR019734">
    <property type="entry name" value="TPR_rpt"/>
</dbReference>
<keyword evidence="4" id="KW-1185">Reference proteome</keyword>
<feature type="region of interest" description="Disordered" evidence="1">
    <location>
        <begin position="24"/>
        <end position="75"/>
    </location>
</feature>
<name>A0A0K2GBS6_NITMO</name>
<feature type="chain" id="PRO_5005476707" description="Tetratricopeptide repeat protein" evidence="2">
    <location>
        <begin position="24"/>
        <end position="724"/>
    </location>
</feature>
<dbReference type="RefSeq" id="WP_053379512.1">
    <property type="nucleotide sequence ID" value="NZ_CP011801.1"/>
</dbReference>
<dbReference type="InterPro" id="IPR011990">
    <property type="entry name" value="TPR-like_helical_dom_sf"/>
</dbReference>
<evidence type="ECO:0000256" key="1">
    <source>
        <dbReference type="SAM" id="MobiDB-lite"/>
    </source>
</evidence>
<keyword evidence="2" id="KW-0732">Signal</keyword>
<dbReference type="Gene3D" id="1.25.40.10">
    <property type="entry name" value="Tetratricopeptide repeat domain"/>
    <property type="match status" value="4"/>
</dbReference>
<dbReference type="Pfam" id="PF13174">
    <property type="entry name" value="TPR_6"/>
    <property type="match status" value="1"/>
</dbReference>
<accession>A0A0K2GBS6</accession>
<feature type="signal peptide" evidence="2">
    <location>
        <begin position="1"/>
        <end position="23"/>
    </location>
</feature>
<dbReference type="OrthoDB" id="5468987at2"/>
<dbReference type="PANTHER" id="PTHR12558:SF13">
    <property type="entry name" value="CELL DIVISION CYCLE PROTEIN 27 HOMOLOG"/>
    <property type="match status" value="1"/>
</dbReference>
<evidence type="ECO:0008006" key="5">
    <source>
        <dbReference type="Google" id="ProtNLM"/>
    </source>
</evidence>
<reference evidence="3 4" key="1">
    <citation type="journal article" date="2015" name="Proc. Natl. Acad. Sci. U.S.A.">
        <title>Expanded metabolic versatility of ubiquitous nitrite-oxidizing bacteria from the genus Nitrospira.</title>
        <authorList>
            <person name="Koch H."/>
            <person name="Lucker S."/>
            <person name="Albertsen M."/>
            <person name="Kitzinger K."/>
            <person name="Herbold C."/>
            <person name="Spieck E."/>
            <person name="Nielsen P.H."/>
            <person name="Wagner M."/>
            <person name="Daims H."/>
        </authorList>
    </citation>
    <scope>NUCLEOTIDE SEQUENCE [LARGE SCALE GENOMIC DNA]</scope>
    <source>
        <strain evidence="3 4">NSP M-1</strain>
    </source>
</reference>
<dbReference type="Proteomes" id="UP000069205">
    <property type="component" value="Chromosome"/>
</dbReference>
<dbReference type="STRING" id="42253.NITMOv2_1910"/>
<evidence type="ECO:0000256" key="2">
    <source>
        <dbReference type="SAM" id="SignalP"/>
    </source>
</evidence>
<evidence type="ECO:0000313" key="3">
    <source>
        <dbReference type="EMBL" id="ALA58329.1"/>
    </source>
</evidence>
<dbReference type="PANTHER" id="PTHR12558">
    <property type="entry name" value="CELL DIVISION CYCLE 16,23,27"/>
    <property type="match status" value="1"/>
</dbReference>
<sequence>MNRRAVRYALLILCWLAVPPLAAGQPAPRPAAEKPAQPNAPDRGSAAQQAEPPEPPGPPLPDEGPRGEGQPQGIDGLAWQEGHAAYAKGMWADARRSFETIVKQYPNSPLLPSAQAFLIELALRGDRTSQGRTDAIHAYKALLRTHPQSQNARRAAWRIADLYLEQGLLHEAQAAYEQAMAKSLHLPYDGNRALLGLGSAFMAMRKWNDAEHAFVTLRKRADHDALSQRATIGLAHALYRQRRASEAQAFYDVAYRRWTKLFRLDPLAMQRFAVTLAALHHDASARDIMVQFYNLYPRHEFAPAALLHAGDSLAAGSHPALAEFFYALLPSLYRDTPQETIARMRLATLRADRIKPAGDNSVELTVAAMMHQAPVPDQTDAAFRATLQAIAIQHAEDPTGTEALFHLGRYYEKADDMGRALMMYKEAALRSGRADDPWPLKASERLATILKPWMEAALKSRDDLTVVTLFHRHGPIADQLYAQSPLLLDIAEAHRRLGFSLEAVRLYQHLIKTTKNPAVVEPTLVGLGRTYLDQQDPQAARKVLERYRFQFPGGPHDTDVLRLLVDALKRQRDWQGLLLLSRHWLQHHPQHPERPRMYINLAETLGQLEQFEESALAYQEALKAGATQTADVLLAYADQLSRLDRHEQAIAAYQAALDKKPTARQAEWVHLQTAKHWQALKQYDRATVALAEVGATDDQLINRYSSSLKGSVQSARRPAGEEGL</sequence>
<organism evidence="3 4">
    <name type="scientific">Nitrospira moscoviensis</name>
    <dbReference type="NCBI Taxonomy" id="42253"/>
    <lineage>
        <taxon>Bacteria</taxon>
        <taxon>Pseudomonadati</taxon>
        <taxon>Nitrospirota</taxon>
        <taxon>Nitrospiria</taxon>
        <taxon>Nitrospirales</taxon>
        <taxon>Nitrospiraceae</taxon>
        <taxon>Nitrospira</taxon>
    </lineage>
</organism>
<dbReference type="SUPFAM" id="SSF48452">
    <property type="entry name" value="TPR-like"/>
    <property type="match status" value="3"/>
</dbReference>
<dbReference type="PATRIC" id="fig|42253.5.peg.1880"/>
<evidence type="ECO:0000313" key="4">
    <source>
        <dbReference type="Proteomes" id="UP000069205"/>
    </source>
</evidence>
<dbReference type="KEGG" id="nmv:NITMOv2_1910"/>
<dbReference type="EMBL" id="CP011801">
    <property type="protein sequence ID" value="ALA58329.1"/>
    <property type="molecule type" value="Genomic_DNA"/>
</dbReference>